<dbReference type="Gene3D" id="2.40.50.140">
    <property type="entry name" value="Nucleic acid-binding proteins"/>
    <property type="match status" value="2"/>
</dbReference>
<dbReference type="GO" id="GO:0000723">
    <property type="term" value="P:telomere maintenance"/>
    <property type="evidence" value="ECO:0007669"/>
    <property type="project" value="InterPro"/>
</dbReference>
<dbReference type="GO" id="GO:0003677">
    <property type="term" value="F:DNA binding"/>
    <property type="evidence" value="ECO:0007669"/>
    <property type="project" value="UniProtKB-KW"/>
</dbReference>
<keyword evidence="2" id="KW-0233">DNA recombination</keyword>
<reference evidence="5 6" key="1">
    <citation type="submission" date="2020-04" db="EMBL/GenBank/DDBJ databases">
        <title>Plant Genome Project.</title>
        <authorList>
            <person name="Zhang R.-G."/>
        </authorList>
    </citation>
    <scope>NUCLEOTIDE SEQUENCE [LARGE SCALE GENOMIC DNA]</scope>
    <source>
        <strain evidence="5">YNK0</strain>
        <tissue evidence="5">Leaf</tissue>
    </source>
</reference>
<feature type="domain" description="Replication protein A OB" evidence="4">
    <location>
        <begin position="727"/>
        <end position="820"/>
    </location>
</feature>
<evidence type="ECO:0000256" key="1">
    <source>
        <dbReference type="ARBA" id="ARBA00023125"/>
    </source>
</evidence>
<comment type="similarity">
    <text evidence="2">Belongs to the helicase family.</text>
</comment>
<dbReference type="Pfam" id="PF05970">
    <property type="entry name" value="PIF1"/>
    <property type="match status" value="1"/>
</dbReference>
<evidence type="ECO:0000259" key="3">
    <source>
        <dbReference type="Pfam" id="PF05970"/>
    </source>
</evidence>
<keyword evidence="1" id="KW-0238">DNA-binding</keyword>
<feature type="domain" description="DNA helicase Pif1-like DEAD-box helicase" evidence="3">
    <location>
        <begin position="332"/>
        <end position="554"/>
    </location>
</feature>
<evidence type="ECO:0000259" key="4">
    <source>
        <dbReference type="Pfam" id="PF16900"/>
    </source>
</evidence>
<organism evidence="5 6">
    <name type="scientific">Tetracentron sinense</name>
    <name type="common">Spur-leaf</name>
    <dbReference type="NCBI Taxonomy" id="13715"/>
    <lineage>
        <taxon>Eukaryota</taxon>
        <taxon>Viridiplantae</taxon>
        <taxon>Streptophyta</taxon>
        <taxon>Embryophyta</taxon>
        <taxon>Tracheophyta</taxon>
        <taxon>Spermatophyta</taxon>
        <taxon>Magnoliopsida</taxon>
        <taxon>Trochodendrales</taxon>
        <taxon>Trochodendraceae</taxon>
        <taxon>Tetracentron</taxon>
    </lineage>
</organism>
<proteinExistence type="inferred from homology"/>
<accession>A0A834Z400</accession>
<dbReference type="GO" id="GO:0006310">
    <property type="term" value="P:DNA recombination"/>
    <property type="evidence" value="ECO:0007669"/>
    <property type="project" value="UniProtKB-KW"/>
</dbReference>
<dbReference type="GO" id="GO:0005524">
    <property type="term" value="F:ATP binding"/>
    <property type="evidence" value="ECO:0007669"/>
    <property type="project" value="UniProtKB-KW"/>
</dbReference>
<dbReference type="AlphaFoldDB" id="A0A834Z400"/>
<dbReference type="PANTHER" id="PTHR10492:SF90">
    <property type="entry name" value="ATP-DEPENDENT DNA HELICASE"/>
    <property type="match status" value="1"/>
</dbReference>
<evidence type="ECO:0000313" key="6">
    <source>
        <dbReference type="Proteomes" id="UP000655225"/>
    </source>
</evidence>
<dbReference type="EMBL" id="JABCRI010000010">
    <property type="protein sequence ID" value="KAF8400055.1"/>
    <property type="molecule type" value="Genomic_DNA"/>
</dbReference>
<dbReference type="GO" id="GO:0016787">
    <property type="term" value="F:hydrolase activity"/>
    <property type="evidence" value="ECO:0007669"/>
    <property type="project" value="UniProtKB-KW"/>
</dbReference>
<dbReference type="Pfam" id="PF16900">
    <property type="entry name" value="REPA_OB_2"/>
    <property type="match status" value="1"/>
</dbReference>
<keyword evidence="2" id="KW-0547">Nucleotide-binding</keyword>
<keyword evidence="2" id="KW-0067">ATP-binding</keyword>
<dbReference type="CDD" id="cd04475">
    <property type="entry name" value="RPA1_DBD_B"/>
    <property type="match status" value="1"/>
</dbReference>
<evidence type="ECO:0000256" key="2">
    <source>
        <dbReference type="RuleBase" id="RU363044"/>
    </source>
</evidence>
<keyword evidence="6" id="KW-1185">Reference proteome</keyword>
<evidence type="ECO:0000313" key="5">
    <source>
        <dbReference type="EMBL" id="KAF8400055.1"/>
    </source>
</evidence>
<sequence>MLCCQSGKIQLPHLLSAPGYLQTLLQDREFKEHIRGYNSILSFTSMGGKVDHSVLDGRGPYTFRINGENYHRIGALLPSSGHNPKFAQLYVYDTEYEIRNRINAVVDTNNTSQYDVSIVSGLQRMLDNINPYVRVFRMARDILAKDETLNFHIRIIERRDERQYNKPTSSEVAALIIGDVTEDAEYHDIIVCTTEGERYYLQMLLHIIRGATNFEDLRTVDCIIYPTFKAACSALGLLDDDTEWHESLNEASLWATGRQLRDMFYTVVLKDMSLNEIELILNRNGRSLKEFAGMPMPSLETPTLLLNRLIREEMSFDVDLEKHNFEILHSGLNEKQHFVFEQVVESYINKKCGVFFVYGSGGTGKTYLWKTLIAYIRANKKIVLSVASSGIAALLLSGGRTAHSRFKIPLNLDETSCCSIAQRTDLAKPIQEADLLLWDEAPMTNRHAFEAVNRTFQDLIRPLDYNAANKAFGGKTVVLGGDFRQILPVVRKGTRESIVASSLQRSNIWAQCRVLELHTNIRVMSTTITEEQRLEARKFAQWILDVGDGRVPTTSVSGSGESNWIEISNEFLIDNTNDGLNHLFENIFPDLRSRYLDWLYLQERSILALKNIDIDEINSILLSMLPGDAQSFLSADTLGSTDDNSEQDMMDYETFDLIHPYKSSWTIKVRVGRVFDVYEYNNAKGCGKLLKLILIDEKKIGDNCSEISVRKYHFTEFKLLRGLLNSEETKTDIIGVIVAVNPSIEVHKKNGNNTFKRDIIVVDTTLTSIILTLWGPLTSKYDDQLLHAMNKHVILVAIALSVREYQGDMYLSSTISTILKFEPSIPEVKRILEWLHIEGDIILLNSSRNVTYGSGSKFSAIEDKVPINDLITASSTCPSQESESNDLDIKLMRCMMKEYWFQIRLTPENHLLITMQGFTVSNIKECNFTESDMKLHQKQRKRKNLDDEGISKCNVPLILSSDNNVIESAIKRA</sequence>
<dbReference type="OMA" id="MEEPIIC"/>
<dbReference type="GO" id="GO:0043139">
    <property type="term" value="F:5'-3' DNA helicase activity"/>
    <property type="evidence" value="ECO:0007669"/>
    <property type="project" value="UniProtKB-EC"/>
</dbReference>
<dbReference type="InterPro" id="IPR012340">
    <property type="entry name" value="NA-bd_OB-fold"/>
</dbReference>
<name>A0A834Z400_TETSI</name>
<dbReference type="Proteomes" id="UP000655225">
    <property type="component" value="Unassembled WGS sequence"/>
</dbReference>
<gene>
    <name evidence="5" type="ORF">HHK36_015930</name>
</gene>
<comment type="cofactor">
    <cofactor evidence="2">
        <name>Mg(2+)</name>
        <dbReference type="ChEBI" id="CHEBI:18420"/>
    </cofactor>
</comment>
<keyword evidence="2" id="KW-0234">DNA repair</keyword>
<dbReference type="SUPFAM" id="SSF52540">
    <property type="entry name" value="P-loop containing nucleoside triphosphate hydrolases"/>
    <property type="match status" value="2"/>
</dbReference>
<dbReference type="GO" id="GO:0006281">
    <property type="term" value="P:DNA repair"/>
    <property type="evidence" value="ECO:0007669"/>
    <property type="project" value="UniProtKB-KW"/>
</dbReference>
<comment type="catalytic activity">
    <reaction evidence="2">
        <text>ATP + H2O = ADP + phosphate + H(+)</text>
        <dbReference type="Rhea" id="RHEA:13065"/>
        <dbReference type="ChEBI" id="CHEBI:15377"/>
        <dbReference type="ChEBI" id="CHEBI:15378"/>
        <dbReference type="ChEBI" id="CHEBI:30616"/>
        <dbReference type="ChEBI" id="CHEBI:43474"/>
        <dbReference type="ChEBI" id="CHEBI:456216"/>
        <dbReference type="EC" id="5.6.2.3"/>
    </reaction>
</comment>
<dbReference type="EC" id="5.6.2.3" evidence="2"/>
<dbReference type="InterPro" id="IPR031657">
    <property type="entry name" value="REPA_OB_2"/>
</dbReference>
<keyword evidence="2" id="KW-0227">DNA damage</keyword>
<comment type="caution">
    <text evidence="5">The sequence shown here is derived from an EMBL/GenBank/DDBJ whole genome shotgun (WGS) entry which is preliminary data.</text>
</comment>
<dbReference type="SUPFAM" id="SSF50249">
    <property type="entry name" value="Nucleic acid-binding proteins"/>
    <property type="match status" value="1"/>
</dbReference>
<dbReference type="PANTHER" id="PTHR10492">
    <property type="match status" value="1"/>
</dbReference>
<protein>
    <recommendedName>
        <fullName evidence="2">ATP-dependent DNA helicase</fullName>
        <ecNumber evidence="2">5.6.2.3</ecNumber>
    </recommendedName>
</protein>
<dbReference type="Gene3D" id="3.40.50.300">
    <property type="entry name" value="P-loop containing nucleotide triphosphate hydrolases"/>
    <property type="match status" value="1"/>
</dbReference>
<dbReference type="OrthoDB" id="1751583at2759"/>
<dbReference type="InterPro" id="IPR027417">
    <property type="entry name" value="P-loop_NTPase"/>
</dbReference>
<keyword evidence="2" id="KW-0378">Hydrolase</keyword>
<dbReference type="InterPro" id="IPR010285">
    <property type="entry name" value="DNA_helicase_pif1-like_DEAD"/>
</dbReference>
<keyword evidence="2" id="KW-0347">Helicase</keyword>